<dbReference type="SUPFAM" id="SSF53187">
    <property type="entry name" value="Zn-dependent exopeptidases"/>
    <property type="match status" value="1"/>
</dbReference>
<dbReference type="EMBL" id="UGNP01000001">
    <property type="protein sequence ID" value="STX10631.1"/>
    <property type="molecule type" value="Genomic_DNA"/>
</dbReference>
<comment type="caution">
    <text evidence="5">The sequence shown here is derived from an EMBL/GenBank/DDBJ whole genome shotgun (WGS) entry which is preliminary data.</text>
</comment>
<dbReference type="PANTHER" id="PTHR11014:SF63">
    <property type="entry name" value="METALLOPEPTIDASE, PUTATIVE (AFU_ORTHOLOGUE AFUA_6G09600)-RELATED"/>
    <property type="match status" value="1"/>
</dbReference>
<dbReference type="EMBL" id="SNZG01000002">
    <property type="protein sequence ID" value="TDR43378.1"/>
    <property type="molecule type" value="Genomic_DNA"/>
</dbReference>
<dbReference type="Pfam" id="PF01546">
    <property type="entry name" value="Peptidase_M20"/>
    <property type="match status" value="1"/>
</dbReference>
<evidence type="ECO:0000313" key="5">
    <source>
        <dbReference type="EMBL" id="STX10631.1"/>
    </source>
</evidence>
<dbReference type="NCBIfam" id="TIGR01891">
    <property type="entry name" value="amidohydrolases"/>
    <property type="match status" value="1"/>
</dbReference>
<dbReference type="GO" id="GO:0046872">
    <property type="term" value="F:metal ion binding"/>
    <property type="evidence" value="ECO:0007669"/>
    <property type="project" value="UniProtKB-KW"/>
</dbReference>
<reference evidence="6 8" key="2">
    <citation type="submission" date="2019-03" db="EMBL/GenBank/DDBJ databases">
        <title>Genomic Encyclopedia of Type Strains, Phase IV (KMG-IV): sequencing the most valuable type-strain genomes for metagenomic binning, comparative biology and taxonomic classification.</title>
        <authorList>
            <person name="Goeker M."/>
        </authorList>
    </citation>
    <scope>NUCLEOTIDE SEQUENCE [LARGE SCALE GENOMIC DNA]</scope>
    <source>
        <strain evidence="6 8">DSM 20580</strain>
    </source>
</reference>
<feature type="binding site" evidence="3">
    <location>
        <position position="140"/>
    </location>
    <ligand>
        <name>Mn(2+)</name>
        <dbReference type="ChEBI" id="CHEBI:29035"/>
        <label>2</label>
    </ligand>
</feature>
<keyword evidence="3" id="KW-0464">Manganese</keyword>
<evidence type="ECO:0000256" key="3">
    <source>
        <dbReference type="PIRSR" id="PIRSR005962-1"/>
    </source>
</evidence>
<keyword evidence="8" id="KW-1185">Reference proteome</keyword>
<feature type="binding site" evidence="3">
    <location>
        <position position="165"/>
    </location>
    <ligand>
        <name>Mn(2+)</name>
        <dbReference type="ChEBI" id="CHEBI:29035"/>
        <label>2</label>
    </ligand>
</feature>
<evidence type="ECO:0000256" key="1">
    <source>
        <dbReference type="ARBA" id="ARBA00006153"/>
    </source>
</evidence>
<evidence type="ECO:0000313" key="6">
    <source>
        <dbReference type="EMBL" id="TDR43378.1"/>
    </source>
</evidence>
<dbReference type="Pfam" id="PF07687">
    <property type="entry name" value="M20_dimer"/>
    <property type="match status" value="1"/>
</dbReference>
<dbReference type="Proteomes" id="UP000254330">
    <property type="component" value="Unassembled WGS sequence"/>
</dbReference>
<evidence type="ECO:0000313" key="8">
    <source>
        <dbReference type="Proteomes" id="UP000294641"/>
    </source>
</evidence>
<dbReference type="InterPro" id="IPR017439">
    <property type="entry name" value="Amidohydrolase"/>
</dbReference>
<accession>A0A8B4QD02</accession>
<dbReference type="Gene3D" id="3.30.70.360">
    <property type="match status" value="1"/>
</dbReference>
<protein>
    <submittedName>
        <fullName evidence="5 6">Amidohydrolase</fullName>
        <ecNumber evidence="5">3.5.1.14</ecNumber>
    </submittedName>
</protein>
<dbReference type="InterPro" id="IPR002933">
    <property type="entry name" value="Peptidase_M20"/>
</dbReference>
<dbReference type="FunFam" id="3.30.70.360:FF:000014">
    <property type="entry name" value="N-acyl-L-amino acid amidohydrolase"/>
    <property type="match status" value="1"/>
</dbReference>
<keyword evidence="3" id="KW-0479">Metal-binding</keyword>
<feature type="binding site" evidence="3">
    <location>
        <position position="104"/>
    </location>
    <ligand>
        <name>Mn(2+)</name>
        <dbReference type="ChEBI" id="CHEBI:29035"/>
        <label>2</label>
    </ligand>
</feature>
<comment type="cofactor">
    <cofactor evidence="3">
        <name>Mn(2+)</name>
        <dbReference type="ChEBI" id="CHEBI:29035"/>
    </cofactor>
    <text evidence="3">The Mn(2+) ion enhances activity.</text>
</comment>
<dbReference type="InterPro" id="IPR036264">
    <property type="entry name" value="Bact_exopeptidase_dim_dom"/>
</dbReference>
<dbReference type="PIRSF" id="PIRSF005962">
    <property type="entry name" value="Pept_M20D_amidohydro"/>
    <property type="match status" value="1"/>
</dbReference>
<dbReference type="AlphaFoldDB" id="A0A8B4QD02"/>
<dbReference type="SUPFAM" id="SSF55031">
    <property type="entry name" value="Bacterial exopeptidase dimerisation domain"/>
    <property type="match status" value="1"/>
</dbReference>
<gene>
    <name evidence="5" type="primary">amaA</name>
    <name evidence="6" type="ORF">DFR61_10258</name>
    <name evidence="5" type="ORF">NCTC10597_02380</name>
</gene>
<feature type="domain" description="Peptidase M20 dimerisation" evidence="4">
    <location>
        <begin position="185"/>
        <end position="280"/>
    </location>
</feature>
<proteinExistence type="inferred from homology"/>
<dbReference type="PANTHER" id="PTHR11014">
    <property type="entry name" value="PEPTIDASE M20 FAMILY MEMBER"/>
    <property type="match status" value="1"/>
</dbReference>
<feature type="binding site" evidence="3">
    <location>
        <position position="363"/>
    </location>
    <ligand>
        <name>Mn(2+)</name>
        <dbReference type="ChEBI" id="CHEBI:29035"/>
        <label>2</label>
    </ligand>
</feature>
<comment type="similarity">
    <text evidence="1">Belongs to the peptidase M20 family.</text>
</comment>
<dbReference type="GO" id="GO:0004046">
    <property type="term" value="F:aminoacylase activity"/>
    <property type="evidence" value="ECO:0007669"/>
    <property type="project" value="UniProtKB-EC"/>
</dbReference>
<name>A0A8B4QD02_9BACL</name>
<dbReference type="Gene3D" id="3.40.630.10">
    <property type="entry name" value="Zn peptidases"/>
    <property type="match status" value="1"/>
</dbReference>
<feature type="binding site" evidence="3">
    <location>
        <position position="106"/>
    </location>
    <ligand>
        <name>Mn(2+)</name>
        <dbReference type="ChEBI" id="CHEBI:29035"/>
        <label>2</label>
    </ligand>
</feature>
<dbReference type="Proteomes" id="UP000294641">
    <property type="component" value="Unassembled WGS sequence"/>
</dbReference>
<evidence type="ECO:0000313" key="7">
    <source>
        <dbReference type="Proteomes" id="UP000254330"/>
    </source>
</evidence>
<dbReference type="EC" id="3.5.1.14" evidence="5"/>
<dbReference type="InterPro" id="IPR011650">
    <property type="entry name" value="Peptidase_M20_dimer"/>
</dbReference>
<keyword evidence="2 5" id="KW-0378">Hydrolase</keyword>
<evidence type="ECO:0000256" key="2">
    <source>
        <dbReference type="ARBA" id="ARBA00022801"/>
    </source>
</evidence>
<organism evidence="5 7">
    <name type="scientific">Kurthia zopfii</name>
    <dbReference type="NCBI Taxonomy" id="1650"/>
    <lineage>
        <taxon>Bacteria</taxon>
        <taxon>Bacillati</taxon>
        <taxon>Bacillota</taxon>
        <taxon>Bacilli</taxon>
        <taxon>Bacillales</taxon>
        <taxon>Caryophanaceae</taxon>
        <taxon>Kurthia</taxon>
    </lineage>
</organism>
<sequence>MGIQEIWEKLESRFSEMQSIRRYLHMHPEVSYKEFETAKYIADFYEEIGMPYEKNVGGNGVVATLTCGLPGKTVALRADFDALPIQEETGVSYQSTVPNVSHACGHDGHTAILLTIAKTLFEHREQLHGTFVFLHQHAEEVTPGGAIEMVEAGCLDGVDAVFGTHLWSPYESGSIHTCPGPMMAGADSFELTITGSGGHGAMPHTTVDAVALGAQIVSTLQQVVSRRINPTSSAVLTVGSFHAGDAFNIIAGSAKMNGTVRTFDTVIREQIIFEMERIIKGLCDAAGATFQLDYTRGHPPVINDDEMAQFVLDTMEEIDGIDSAHIMEANMVGEDFSYYLQKRPGTYFFTGAKPLEGTAYPHHHPKFNFDEQAMVTAAKALATVGIQFNKQ</sequence>
<reference evidence="5 7" key="1">
    <citation type="submission" date="2018-06" db="EMBL/GenBank/DDBJ databases">
        <authorList>
            <consortium name="Pathogen Informatics"/>
            <person name="Doyle S."/>
        </authorList>
    </citation>
    <scope>NUCLEOTIDE SEQUENCE [LARGE SCALE GENOMIC DNA]</scope>
    <source>
        <strain evidence="5 7">NCTC10597</strain>
    </source>
</reference>
<evidence type="ECO:0000259" key="4">
    <source>
        <dbReference type="Pfam" id="PF07687"/>
    </source>
</evidence>
<dbReference type="RefSeq" id="WP_172461971.1">
    <property type="nucleotide sequence ID" value="NZ_BJUE01000037.1"/>
</dbReference>